<dbReference type="Pfam" id="PF17936">
    <property type="entry name" value="Big_6"/>
    <property type="match status" value="1"/>
</dbReference>
<reference evidence="3 4" key="1">
    <citation type="journal article" date="2014" name="Int. J. Syst. Evol. Microbiol.">
        <title>Listeria floridensis sp. nov., Listeria aquatica sp. nov., Listeria cornellensis sp. nov., Listeria riparia sp. nov. and Listeria grandensis sp. nov., from agricultural and natural environments.</title>
        <authorList>
            <person name="den Bakker H.C."/>
            <person name="Warchocki S."/>
            <person name="Wright E.M."/>
            <person name="Allred A.F."/>
            <person name="Ahlstrom C."/>
            <person name="Manuel C.S."/>
            <person name="Stasiewicz M.J."/>
            <person name="Burrell A."/>
            <person name="Roof S."/>
            <person name="Strawn L."/>
            <person name="Fortes E.D."/>
            <person name="Nightingale K.K."/>
            <person name="Kephart D."/>
            <person name="Wiedmann M."/>
        </authorList>
    </citation>
    <scope>NUCLEOTIDE SEQUENCE [LARGE SCALE GENOMIC DNA]</scope>
    <source>
        <strain evidence="3 4">FSL S10-1188</strain>
    </source>
</reference>
<dbReference type="InterPro" id="IPR041498">
    <property type="entry name" value="Big_6"/>
</dbReference>
<comment type="caution">
    <text evidence="3">The sequence shown here is derived from an EMBL/GenBank/DDBJ whole genome shotgun (WGS) entry which is preliminary data.</text>
</comment>
<keyword evidence="4" id="KW-1185">Reference proteome</keyword>
<proteinExistence type="predicted"/>
<dbReference type="AlphaFoldDB" id="W7BLS6"/>
<feature type="domain" description="Bacterial Ig" evidence="2">
    <location>
        <begin position="35"/>
        <end position="114"/>
    </location>
</feature>
<dbReference type="InterPro" id="IPR013783">
    <property type="entry name" value="Ig-like_fold"/>
</dbReference>
<dbReference type="RefSeq" id="WP_036071059.1">
    <property type="nucleotide sequence ID" value="NZ_AOCG01000003.1"/>
</dbReference>
<feature type="non-terminal residue" evidence="3">
    <location>
        <position position="124"/>
    </location>
</feature>
<gene>
    <name evidence="3" type="ORF">MAQA_02986</name>
</gene>
<dbReference type="Gene3D" id="2.60.40.10">
    <property type="entry name" value="Immunoglobulins"/>
    <property type="match status" value="1"/>
</dbReference>
<feature type="compositionally biased region" description="Basic and acidic residues" evidence="1">
    <location>
        <begin position="111"/>
        <end position="124"/>
    </location>
</feature>
<evidence type="ECO:0000259" key="2">
    <source>
        <dbReference type="Pfam" id="PF17936"/>
    </source>
</evidence>
<evidence type="ECO:0000256" key="1">
    <source>
        <dbReference type="SAM" id="MobiDB-lite"/>
    </source>
</evidence>
<feature type="region of interest" description="Disordered" evidence="1">
    <location>
        <begin position="104"/>
        <end position="124"/>
    </location>
</feature>
<dbReference type="STRING" id="1265818.MAQA_02986"/>
<organism evidence="3 4">
    <name type="scientific">Listeria aquatica FSL S10-1188</name>
    <dbReference type="NCBI Taxonomy" id="1265818"/>
    <lineage>
        <taxon>Bacteria</taxon>
        <taxon>Bacillati</taxon>
        <taxon>Bacillota</taxon>
        <taxon>Bacilli</taxon>
        <taxon>Bacillales</taxon>
        <taxon>Listeriaceae</taxon>
        <taxon>Listeria</taxon>
    </lineage>
</organism>
<evidence type="ECO:0000313" key="3">
    <source>
        <dbReference type="EMBL" id="EUJ20923.1"/>
    </source>
</evidence>
<protein>
    <submittedName>
        <fullName evidence="3">Outer membrane adhesin like protein</fullName>
    </submittedName>
</protein>
<evidence type="ECO:0000313" key="4">
    <source>
        <dbReference type="Proteomes" id="UP000019246"/>
    </source>
</evidence>
<accession>W7BLS6</accession>
<name>W7BLS6_9LIST</name>
<dbReference type="EMBL" id="AOCG01000003">
    <property type="protein sequence ID" value="EUJ20923.1"/>
    <property type="molecule type" value="Genomic_DNA"/>
</dbReference>
<dbReference type="Proteomes" id="UP000019246">
    <property type="component" value="Unassembled WGS sequence"/>
</dbReference>
<sequence>MTLEYNAPKYSNVLMSVGYKIGDPNNGVITEEVPAPKLSTLEAGQKQVQGTGVAGNRVVIKDGSGQEMGSGIVGQDGRFLIGLNRSLIYDETITAIQIDSSGMASTPVSAKVEDHVAPEKPVVK</sequence>